<evidence type="ECO:0000256" key="10">
    <source>
        <dbReference type="RuleBase" id="RU366042"/>
    </source>
</evidence>
<keyword evidence="6" id="KW-0809">Transit peptide</keyword>
<evidence type="ECO:0000256" key="6">
    <source>
        <dbReference type="ARBA" id="ARBA00022946"/>
    </source>
</evidence>
<gene>
    <name evidence="11" type="ORF">CRHIZ90672A_00004596</name>
</gene>
<feature type="transmembrane region" description="Helical" evidence="10">
    <location>
        <begin position="389"/>
        <end position="409"/>
    </location>
</feature>
<dbReference type="EMBL" id="CABFNQ020000645">
    <property type="protein sequence ID" value="CAH0020781.1"/>
    <property type="molecule type" value="Genomic_DNA"/>
</dbReference>
<comment type="caution">
    <text evidence="11">The sequence shown here is derived from an EMBL/GenBank/DDBJ whole genome shotgun (WGS) entry which is preliminary data.</text>
</comment>
<keyword evidence="12" id="KW-1185">Reference proteome</keyword>
<dbReference type="AlphaFoldDB" id="A0A9N9YEQ3"/>
<accession>A0A9N9YEQ3</accession>
<dbReference type="Proteomes" id="UP000696573">
    <property type="component" value="Unassembled WGS sequence"/>
</dbReference>
<dbReference type="PANTHER" id="PTHR13890">
    <property type="entry name" value="RNA SPLICING PROTEIN MRS2, MITOCHONDRIAL"/>
    <property type="match status" value="1"/>
</dbReference>
<dbReference type="Gene3D" id="2.40.128.330">
    <property type="match status" value="1"/>
</dbReference>
<evidence type="ECO:0000313" key="11">
    <source>
        <dbReference type="EMBL" id="CAH0020781.1"/>
    </source>
</evidence>
<evidence type="ECO:0000256" key="8">
    <source>
        <dbReference type="ARBA" id="ARBA00023065"/>
    </source>
</evidence>
<keyword evidence="10" id="KW-0999">Mitochondrion inner membrane</keyword>
<dbReference type="GO" id="GO:0005743">
    <property type="term" value="C:mitochondrial inner membrane"/>
    <property type="evidence" value="ECO:0007669"/>
    <property type="project" value="UniProtKB-SubCell"/>
</dbReference>
<feature type="transmembrane region" description="Helical" evidence="10">
    <location>
        <begin position="358"/>
        <end position="377"/>
    </location>
</feature>
<keyword evidence="10" id="KW-0496">Mitochondrion</keyword>
<evidence type="ECO:0000256" key="7">
    <source>
        <dbReference type="ARBA" id="ARBA00022989"/>
    </source>
</evidence>
<keyword evidence="4 10" id="KW-0812">Transmembrane</keyword>
<keyword evidence="8 10" id="KW-0406">Ion transport</keyword>
<dbReference type="CDD" id="cd12823">
    <property type="entry name" value="Mrs2_Mfm1p-like"/>
    <property type="match status" value="1"/>
</dbReference>
<comment type="subcellular location">
    <subcellularLocation>
        <location evidence="1">Membrane</location>
        <topology evidence="1">Multi-pass membrane protein</topology>
    </subcellularLocation>
    <subcellularLocation>
        <location evidence="10">Mitochondrion inner membrane</location>
        <topology evidence="10">Multi-pass membrane protein</topology>
    </subcellularLocation>
</comment>
<organism evidence="11 12">
    <name type="scientific">Clonostachys rhizophaga</name>
    <dbReference type="NCBI Taxonomy" id="160324"/>
    <lineage>
        <taxon>Eukaryota</taxon>
        <taxon>Fungi</taxon>
        <taxon>Dikarya</taxon>
        <taxon>Ascomycota</taxon>
        <taxon>Pezizomycotina</taxon>
        <taxon>Sordariomycetes</taxon>
        <taxon>Hypocreomycetidae</taxon>
        <taxon>Hypocreales</taxon>
        <taxon>Bionectriaceae</taxon>
        <taxon>Clonostachys</taxon>
    </lineage>
</organism>
<dbReference type="OrthoDB" id="10251508at2759"/>
<evidence type="ECO:0000256" key="5">
    <source>
        <dbReference type="ARBA" id="ARBA00022842"/>
    </source>
</evidence>
<proteinExistence type="inferred from homology"/>
<evidence type="ECO:0000313" key="12">
    <source>
        <dbReference type="Proteomes" id="UP000696573"/>
    </source>
</evidence>
<evidence type="ECO:0000256" key="9">
    <source>
        <dbReference type="ARBA" id="ARBA00023136"/>
    </source>
</evidence>
<keyword evidence="3 10" id="KW-0813">Transport</keyword>
<evidence type="ECO:0000256" key="1">
    <source>
        <dbReference type="ARBA" id="ARBA00004141"/>
    </source>
</evidence>
<reference evidence="11" key="1">
    <citation type="submission" date="2021-10" db="EMBL/GenBank/DDBJ databases">
        <authorList>
            <person name="Piombo E."/>
        </authorList>
    </citation>
    <scope>NUCLEOTIDE SEQUENCE</scope>
</reference>
<comment type="similarity">
    <text evidence="2 10">Belongs to the CorA metal ion transporter (MIT) (TC 1.A.35) family.</text>
</comment>
<evidence type="ECO:0000256" key="3">
    <source>
        <dbReference type="ARBA" id="ARBA00022448"/>
    </source>
</evidence>
<dbReference type="InterPro" id="IPR039204">
    <property type="entry name" value="MRS2-like"/>
</dbReference>
<name>A0A9N9YEQ3_9HYPO</name>
<sequence>MRSVGLNPSWFNPSVLLGSPSRMTRILRDKVTTNLRPLNGSTPRGNSRIGIPWCREGSLRANSTVSTPEPHEKGRTPKDLYELSLGLSRSRINGNTEIQCTIYDANGEETLAQKTTKYDIVKSFGFSGRDLRTFDLPSGGFPHILIREQTILIHIFDLRLLIQADRVFLINIEETIGSETDNACRVFRHDLKSKLLGSRGSGVSIRLPYELRVVEAALASVTATLEAEYLLAKKKVSETLASLEKEEHPLNSELKTLLDLVRNLVGIEKRGKQVREVIQEVLNEDQDMADMHLSDKKNGLPHTAADHQDVEYLFEAYYKASDSVVQEAASLIRYIRQTEETIQSILNVRRNQIMVLEAKIEIVMVGLATATLVAGYYGMNVVNYLEESAWAFGLLCSSSIIGAGLIWRYGMKQLRLIQRVKSANAPLSRSTSRSYSKESRI</sequence>
<evidence type="ECO:0000256" key="2">
    <source>
        <dbReference type="ARBA" id="ARBA00009765"/>
    </source>
</evidence>
<dbReference type="PANTHER" id="PTHR13890:SF0">
    <property type="entry name" value="MAGNESIUM TRANSPORTER MRS2 HOMOLOG, MITOCHONDRIAL"/>
    <property type="match status" value="1"/>
</dbReference>
<dbReference type="GO" id="GO:0015095">
    <property type="term" value="F:magnesium ion transmembrane transporter activity"/>
    <property type="evidence" value="ECO:0007669"/>
    <property type="project" value="TreeGrafter"/>
</dbReference>
<keyword evidence="5 10" id="KW-0460">Magnesium</keyword>
<protein>
    <recommendedName>
        <fullName evidence="10">Magnesium transporter</fullName>
    </recommendedName>
</protein>
<keyword evidence="9 10" id="KW-0472">Membrane</keyword>
<dbReference type="GO" id="GO:0045016">
    <property type="term" value="P:mitochondrial magnesium ion transmembrane transport"/>
    <property type="evidence" value="ECO:0007669"/>
    <property type="project" value="TreeGrafter"/>
</dbReference>
<keyword evidence="7 10" id="KW-1133">Transmembrane helix</keyword>
<dbReference type="Gene3D" id="1.20.58.340">
    <property type="entry name" value="Magnesium transport protein CorA, transmembrane region"/>
    <property type="match status" value="1"/>
</dbReference>
<evidence type="ECO:0000256" key="4">
    <source>
        <dbReference type="ARBA" id="ARBA00022692"/>
    </source>
</evidence>
<dbReference type="Pfam" id="PF22099">
    <property type="entry name" value="MRS2-like"/>
    <property type="match status" value="1"/>
</dbReference>